<dbReference type="InterPro" id="IPR013083">
    <property type="entry name" value="Znf_RING/FYVE/PHD"/>
</dbReference>
<dbReference type="Pfam" id="PF01363">
    <property type="entry name" value="FYVE"/>
    <property type="match status" value="1"/>
</dbReference>
<dbReference type="InterPro" id="IPR052727">
    <property type="entry name" value="Rab4/Rab5_effector"/>
</dbReference>
<keyword evidence="2 4" id="KW-0863">Zinc-finger</keyword>
<evidence type="ECO:0000313" key="7">
    <source>
        <dbReference type="Proteomes" id="UP000602510"/>
    </source>
</evidence>
<feature type="domain" description="FYVE-type" evidence="5">
    <location>
        <begin position="311"/>
        <end position="374"/>
    </location>
</feature>
<keyword evidence="7" id="KW-1185">Reference proteome</keyword>
<organism evidence="6 7">
    <name type="scientific">Phytophthora infestans</name>
    <name type="common">Potato late blight agent</name>
    <name type="synonym">Botrytis infestans</name>
    <dbReference type="NCBI Taxonomy" id="4787"/>
    <lineage>
        <taxon>Eukaryota</taxon>
        <taxon>Sar</taxon>
        <taxon>Stramenopiles</taxon>
        <taxon>Oomycota</taxon>
        <taxon>Peronosporomycetes</taxon>
        <taxon>Peronosporales</taxon>
        <taxon>Peronosporaceae</taxon>
        <taxon>Phytophthora</taxon>
    </lineage>
</organism>
<name>A0A833SN73_PHYIN</name>
<dbReference type="InterPro" id="IPR017455">
    <property type="entry name" value="Znf_FYVE-rel"/>
</dbReference>
<evidence type="ECO:0000256" key="4">
    <source>
        <dbReference type="PROSITE-ProRule" id="PRU00091"/>
    </source>
</evidence>
<dbReference type="InterPro" id="IPR023393">
    <property type="entry name" value="START-like_dom_sf"/>
</dbReference>
<dbReference type="InterPro" id="IPR011011">
    <property type="entry name" value="Znf_FYVE_PHD"/>
</dbReference>
<protein>
    <submittedName>
        <fullName evidence="6">FYVE zinc finger domain-containing protein</fullName>
    </submittedName>
</protein>
<gene>
    <name evidence="6" type="ORF">GN244_ATG04281</name>
</gene>
<evidence type="ECO:0000256" key="3">
    <source>
        <dbReference type="ARBA" id="ARBA00022833"/>
    </source>
</evidence>
<proteinExistence type="predicted"/>
<accession>A0A833SN73</accession>
<evidence type="ECO:0000256" key="1">
    <source>
        <dbReference type="ARBA" id="ARBA00022723"/>
    </source>
</evidence>
<dbReference type="Proteomes" id="UP000602510">
    <property type="component" value="Unassembled WGS sequence"/>
</dbReference>
<sequence length="521" mass="58148">MATSSSKAFAPVSLSAYQAGMLETLMTQQVQDAMLARSVQVAKENELDSDWRFVSSLGQLKTFKLRGSDPFSSTSSWATTLEKTTRSTACNLNDRSTLGGHTYNKRNRSSSWTRQTIGGDCVHRESQSLQSFRTFGRVQGNYRDIVGVHHAVNSSDFVHYQKLLSPMVIDGAVLRTIGATKESYLGIKWLAENSISGKRDVCFAEMVGYTRDANGREIGFVASASIDVPECPELGSAKLTRMRMKRTMLVIPSIDDPKATSELFIMGTTKSSIANSQYRVSMAILNDISLVVDSQNITRQTLAHHKDWVPDENRLSCTICSRSFHFISRRRHHCRMCGDVICKTCYVNQFVCREADTSVACQTKFCLRCIVGLRAIDKRLEDFKPQVSKMLTFDTLDVSATETFEEFLELDSPDSNPRASSLFTFQADTHTLLDSSMRTDVGFPWNATADRMKNRESVTVGGVGSFVSLGSRDRPRFQSSYLIRSHIQDSVDPHDNIVVAPLLISLMQKLSSPTTREVPSF</sequence>
<dbReference type="SUPFAM" id="SSF57903">
    <property type="entry name" value="FYVE/PHD zinc finger"/>
    <property type="match status" value="1"/>
</dbReference>
<dbReference type="PROSITE" id="PS50178">
    <property type="entry name" value="ZF_FYVE"/>
    <property type="match status" value="1"/>
</dbReference>
<dbReference type="PANTHER" id="PTHR13510:SF44">
    <property type="entry name" value="RABENOSYN-5"/>
    <property type="match status" value="1"/>
</dbReference>
<dbReference type="EMBL" id="WSZM01000089">
    <property type="protein sequence ID" value="KAF4043411.1"/>
    <property type="molecule type" value="Genomic_DNA"/>
</dbReference>
<comment type="caution">
    <text evidence="6">The sequence shown here is derived from an EMBL/GenBank/DDBJ whole genome shotgun (WGS) entry which is preliminary data.</text>
</comment>
<keyword evidence="3" id="KW-0862">Zinc</keyword>
<evidence type="ECO:0000259" key="5">
    <source>
        <dbReference type="PROSITE" id="PS50178"/>
    </source>
</evidence>
<dbReference type="SMART" id="SM00064">
    <property type="entry name" value="FYVE"/>
    <property type="match status" value="1"/>
</dbReference>
<dbReference type="GO" id="GO:0008270">
    <property type="term" value="F:zinc ion binding"/>
    <property type="evidence" value="ECO:0007669"/>
    <property type="project" value="UniProtKB-KW"/>
</dbReference>
<dbReference type="Gene3D" id="3.30.40.10">
    <property type="entry name" value="Zinc/RING finger domain, C3HC4 (zinc finger)"/>
    <property type="match status" value="1"/>
</dbReference>
<dbReference type="PANTHER" id="PTHR13510">
    <property type="entry name" value="FYVE-FINGER-CONTAINING RAB5 EFFECTOR PROTEIN RABENOSYN-5-RELATED"/>
    <property type="match status" value="1"/>
</dbReference>
<keyword evidence="1" id="KW-0479">Metal-binding</keyword>
<evidence type="ECO:0000256" key="2">
    <source>
        <dbReference type="ARBA" id="ARBA00022771"/>
    </source>
</evidence>
<reference evidence="6" key="1">
    <citation type="submission" date="2020-04" db="EMBL/GenBank/DDBJ databases">
        <title>Hybrid Assembly of Korean Phytophthora infestans isolates.</title>
        <authorList>
            <person name="Prokchorchik M."/>
            <person name="Lee Y."/>
            <person name="Seo J."/>
            <person name="Cho J.-H."/>
            <person name="Park Y.-E."/>
            <person name="Jang D.-C."/>
            <person name="Im J.-S."/>
            <person name="Choi J.-G."/>
            <person name="Park H.-J."/>
            <person name="Lee G.-B."/>
            <person name="Lee Y.-G."/>
            <person name="Hong S.-Y."/>
            <person name="Cho K."/>
            <person name="Sohn K.H."/>
        </authorList>
    </citation>
    <scope>NUCLEOTIDE SEQUENCE</scope>
    <source>
        <strain evidence="6">KR_1_A1</strain>
    </source>
</reference>
<dbReference type="InterPro" id="IPR000306">
    <property type="entry name" value="Znf_FYVE"/>
</dbReference>
<evidence type="ECO:0000313" key="6">
    <source>
        <dbReference type="EMBL" id="KAF4043411.1"/>
    </source>
</evidence>
<dbReference type="Gene3D" id="3.30.530.20">
    <property type="match status" value="1"/>
</dbReference>
<dbReference type="AlphaFoldDB" id="A0A833SN73"/>